<gene>
    <name evidence="4" type="primary">fas6</name>
    <name evidence="4" type="ORF">OJF2_54650</name>
</gene>
<keyword evidence="5" id="KW-1185">Reference proteome</keyword>
<dbReference type="PANTHER" id="PTHR31223">
    <property type="entry name" value="LOG FAMILY PROTEIN YJL055W"/>
    <property type="match status" value="1"/>
</dbReference>
<dbReference type="NCBIfam" id="TIGR00730">
    <property type="entry name" value="Rossman fold protein, TIGR00730 family"/>
    <property type="match status" value="1"/>
</dbReference>
<dbReference type="PANTHER" id="PTHR31223:SF70">
    <property type="entry name" value="LOG FAMILY PROTEIN YJL055W"/>
    <property type="match status" value="1"/>
</dbReference>
<dbReference type="InterPro" id="IPR005269">
    <property type="entry name" value="LOG"/>
</dbReference>
<dbReference type="AlphaFoldDB" id="A0A5B9WAI1"/>
<dbReference type="Pfam" id="PF03641">
    <property type="entry name" value="Lysine_decarbox"/>
    <property type="match status" value="1"/>
</dbReference>
<dbReference type="GO" id="GO:0005829">
    <property type="term" value="C:cytosol"/>
    <property type="evidence" value="ECO:0007669"/>
    <property type="project" value="TreeGrafter"/>
</dbReference>
<protein>
    <recommendedName>
        <fullName evidence="3">Cytokinin riboside 5'-monophosphate phosphoribohydrolase</fullName>
        <ecNumber evidence="3">3.2.2.n1</ecNumber>
    </recommendedName>
</protein>
<comment type="catalytic activity">
    <reaction evidence="1">
        <text>AMP + H2O = D-ribose 5-phosphate + adenine</text>
        <dbReference type="Rhea" id="RHEA:20129"/>
        <dbReference type="ChEBI" id="CHEBI:15377"/>
        <dbReference type="ChEBI" id="CHEBI:16708"/>
        <dbReference type="ChEBI" id="CHEBI:78346"/>
        <dbReference type="ChEBI" id="CHEBI:456215"/>
        <dbReference type="EC" id="3.2.2.4"/>
    </reaction>
</comment>
<accession>A0A5B9WAI1</accession>
<reference evidence="4 5" key="1">
    <citation type="submission" date="2019-08" db="EMBL/GenBank/DDBJ databases">
        <title>Deep-cultivation of Planctomycetes and their phenomic and genomic characterization uncovers novel biology.</title>
        <authorList>
            <person name="Wiegand S."/>
            <person name="Jogler M."/>
            <person name="Boedeker C."/>
            <person name="Pinto D."/>
            <person name="Vollmers J."/>
            <person name="Rivas-Marin E."/>
            <person name="Kohn T."/>
            <person name="Peeters S.H."/>
            <person name="Heuer A."/>
            <person name="Rast P."/>
            <person name="Oberbeckmann S."/>
            <person name="Bunk B."/>
            <person name="Jeske O."/>
            <person name="Meyerdierks A."/>
            <person name="Storesund J.E."/>
            <person name="Kallscheuer N."/>
            <person name="Luecker S."/>
            <person name="Lage O.M."/>
            <person name="Pohl T."/>
            <person name="Merkel B.J."/>
            <person name="Hornburger P."/>
            <person name="Mueller R.-W."/>
            <person name="Bruemmer F."/>
            <person name="Labrenz M."/>
            <person name="Spormann A.M."/>
            <person name="Op den Camp H."/>
            <person name="Overmann J."/>
            <person name="Amann R."/>
            <person name="Jetten M.S.M."/>
            <person name="Mascher T."/>
            <person name="Medema M.H."/>
            <person name="Devos D.P."/>
            <person name="Kaster A.-K."/>
            <person name="Ovreas L."/>
            <person name="Rohde M."/>
            <person name="Galperin M.Y."/>
            <person name="Jogler C."/>
        </authorList>
    </citation>
    <scope>NUCLEOTIDE SEQUENCE [LARGE SCALE GENOMIC DNA]</scope>
    <source>
        <strain evidence="4 5">OJF2</strain>
    </source>
</reference>
<dbReference type="Proteomes" id="UP000324233">
    <property type="component" value="Chromosome"/>
</dbReference>
<dbReference type="InterPro" id="IPR031100">
    <property type="entry name" value="LOG_fam"/>
</dbReference>
<dbReference type="EC" id="3.2.2.n1" evidence="3"/>
<keyword evidence="3" id="KW-0378">Hydrolase</keyword>
<dbReference type="RefSeq" id="WP_148596513.1">
    <property type="nucleotide sequence ID" value="NZ_CP042997.1"/>
</dbReference>
<sequence>MSESSSLCVFCGSSAGHSPSFAEAARLIGEAIVRNRAMLVYGGGRVGLMGIVADAVLSAGGRAVGVIPEALATKEIAHDGLSELHVVAGMHERKALMAARSSAFLALPGGIGTFEEFFEILSWQALGIHSKPIGLLNVGGYFDPLLSLLDHGIASRFIRPAHLRPLVVSDQAEAIVRKLLGHEDVVTPTPWLSLDQS</sequence>
<proteinExistence type="inferred from homology"/>
<dbReference type="Gene3D" id="3.40.50.450">
    <property type="match status" value="1"/>
</dbReference>
<evidence type="ECO:0000256" key="3">
    <source>
        <dbReference type="RuleBase" id="RU363015"/>
    </source>
</evidence>
<dbReference type="OrthoDB" id="9801098at2"/>
<dbReference type="GO" id="GO:0009691">
    <property type="term" value="P:cytokinin biosynthetic process"/>
    <property type="evidence" value="ECO:0007669"/>
    <property type="project" value="UniProtKB-UniRule"/>
</dbReference>
<dbReference type="SUPFAM" id="SSF102405">
    <property type="entry name" value="MCP/YpsA-like"/>
    <property type="match status" value="1"/>
</dbReference>
<name>A0A5B9WAI1_9BACT</name>
<dbReference type="GO" id="GO:0008714">
    <property type="term" value="F:AMP nucleosidase activity"/>
    <property type="evidence" value="ECO:0007669"/>
    <property type="project" value="UniProtKB-EC"/>
</dbReference>
<dbReference type="KEGG" id="agv:OJF2_54650"/>
<comment type="similarity">
    <text evidence="2 3">Belongs to the LOG family.</text>
</comment>
<evidence type="ECO:0000256" key="1">
    <source>
        <dbReference type="ARBA" id="ARBA00000274"/>
    </source>
</evidence>
<evidence type="ECO:0000313" key="5">
    <source>
        <dbReference type="Proteomes" id="UP000324233"/>
    </source>
</evidence>
<evidence type="ECO:0000313" key="4">
    <source>
        <dbReference type="EMBL" id="QEH36880.1"/>
    </source>
</evidence>
<keyword evidence="3" id="KW-0203">Cytokinin biosynthesis</keyword>
<organism evidence="4 5">
    <name type="scientific">Aquisphaera giovannonii</name>
    <dbReference type="NCBI Taxonomy" id="406548"/>
    <lineage>
        <taxon>Bacteria</taxon>
        <taxon>Pseudomonadati</taxon>
        <taxon>Planctomycetota</taxon>
        <taxon>Planctomycetia</taxon>
        <taxon>Isosphaerales</taxon>
        <taxon>Isosphaeraceae</taxon>
        <taxon>Aquisphaera</taxon>
    </lineage>
</organism>
<evidence type="ECO:0000256" key="2">
    <source>
        <dbReference type="ARBA" id="ARBA00006763"/>
    </source>
</evidence>
<dbReference type="EMBL" id="CP042997">
    <property type="protein sequence ID" value="QEH36880.1"/>
    <property type="molecule type" value="Genomic_DNA"/>
</dbReference>